<reference evidence="2 3" key="1">
    <citation type="submission" date="2018-07" db="EMBL/GenBank/DDBJ databases">
        <title>Genome analysis of Runella aurantiaca.</title>
        <authorList>
            <person name="Yang X."/>
        </authorList>
    </citation>
    <scope>NUCLEOTIDE SEQUENCE [LARGE SCALE GENOMIC DNA]</scope>
    <source>
        <strain evidence="2 3">YX9</strain>
    </source>
</reference>
<accession>A0A369I2A9</accession>
<keyword evidence="1" id="KW-0732">Signal</keyword>
<evidence type="ECO:0008006" key="4">
    <source>
        <dbReference type="Google" id="ProtNLM"/>
    </source>
</evidence>
<sequence>MAKTMKFPYFSRLLFAFLGVSIVIHNAHGQSLFQLPKVSTTPSSCISNEKGYMVYNTTDNKIYYCNGTNYQPLCGISTNFFSLDGYSIVSQGKIKLSGLNPNEGAVKDKVLTAVDDFGNVEWKVASGGSGAGSAGFSAIGTSPGGSNGQNFTGNTYTKLTIFNIEEFDDAAQFSGNTFTAATAGVYHFDIKLSIFPVTIPVPEATIATIQIRKNTSTNIRVSTQAIVLGGVDFNSSFNIKLAENDTIEIYAGTTAGYTMKINGGLNLSFGGYKVY</sequence>
<dbReference type="InterPro" id="IPR008983">
    <property type="entry name" value="Tumour_necrosis_fac-like_dom"/>
</dbReference>
<evidence type="ECO:0000256" key="1">
    <source>
        <dbReference type="SAM" id="SignalP"/>
    </source>
</evidence>
<protein>
    <recommendedName>
        <fullName evidence="4">C1q domain-containing protein</fullName>
    </recommendedName>
</protein>
<dbReference type="AlphaFoldDB" id="A0A369I2A9"/>
<dbReference type="Gene3D" id="2.60.120.40">
    <property type="match status" value="1"/>
</dbReference>
<keyword evidence="3" id="KW-1185">Reference proteome</keyword>
<dbReference type="EMBL" id="QPIW01000024">
    <property type="protein sequence ID" value="RDB03698.1"/>
    <property type="molecule type" value="Genomic_DNA"/>
</dbReference>
<gene>
    <name evidence="2" type="ORF">DVG78_22580</name>
</gene>
<dbReference type="Proteomes" id="UP000253141">
    <property type="component" value="Unassembled WGS sequence"/>
</dbReference>
<name>A0A369I2A9_9BACT</name>
<organism evidence="2 3">
    <name type="scientific">Runella aurantiaca</name>
    <dbReference type="NCBI Taxonomy" id="2282308"/>
    <lineage>
        <taxon>Bacteria</taxon>
        <taxon>Pseudomonadati</taxon>
        <taxon>Bacteroidota</taxon>
        <taxon>Cytophagia</taxon>
        <taxon>Cytophagales</taxon>
        <taxon>Spirosomataceae</taxon>
        <taxon>Runella</taxon>
    </lineage>
</organism>
<proteinExistence type="predicted"/>
<feature type="signal peptide" evidence="1">
    <location>
        <begin position="1"/>
        <end position="29"/>
    </location>
</feature>
<evidence type="ECO:0000313" key="3">
    <source>
        <dbReference type="Proteomes" id="UP000253141"/>
    </source>
</evidence>
<evidence type="ECO:0000313" key="2">
    <source>
        <dbReference type="EMBL" id="RDB03698.1"/>
    </source>
</evidence>
<comment type="caution">
    <text evidence="2">The sequence shown here is derived from an EMBL/GenBank/DDBJ whole genome shotgun (WGS) entry which is preliminary data.</text>
</comment>
<feature type="chain" id="PRO_5016696966" description="C1q domain-containing protein" evidence="1">
    <location>
        <begin position="30"/>
        <end position="275"/>
    </location>
</feature>